<dbReference type="EMBL" id="KZ503212">
    <property type="protein sequence ID" value="PKU67267.1"/>
    <property type="molecule type" value="Genomic_DNA"/>
</dbReference>
<reference evidence="1 2" key="2">
    <citation type="journal article" date="2017" name="Nature">
        <title>The Apostasia genome and the evolution of orchids.</title>
        <authorList>
            <person name="Zhang G.Q."/>
            <person name="Liu K.W."/>
            <person name="Li Z."/>
            <person name="Lohaus R."/>
            <person name="Hsiao Y.Y."/>
            <person name="Niu S.C."/>
            <person name="Wang J.Y."/>
            <person name="Lin Y.C."/>
            <person name="Xu Q."/>
            <person name="Chen L.J."/>
            <person name="Yoshida K."/>
            <person name="Fujiwara S."/>
            <person name="Wang Z.W."/>
            <person name="Zhang Y.Q."/>
            <person name="Mitsuda N."/>
            <person name="Wang M."/>
            <person name="Liu G.H."/>
            <person name="Pecoraro L."/>
            <person name="Huang H.X."/>
            <person name="Xiao X.J."/>
            <person name="Lin M."/>
            <person name="Wu X.Y."/>
            <person name="Wu W.L."/>
            <person name="Chen Y.Y."/>
            <person name="Chang S.B."/>
            <person name="Sakamoto S."/>
            <person name="Ohme-Takagi M."/>
            <person name="Yagi M."/>
            <person name="Zeng S.J."/>
            <person name="Shen C.Y."/>
            <person name="Yeh C.M."/>
            <person name="Luo Y.B."/>
            <person name="Tsai W.C."/>
            <person name="Van de Peer Y."/>
            <person name="Liu Z.J."/>
        </authorList>
    </citation>
    <scope>NUCLEOTIDE SEQUENCE [LARGE SCALE GENOMIC DNA]</scope>
    <source>
        <tissue evidence="1">The whole plant</tissue>
    </source>
</reference>
<reference evidence="1 2" key="1">
    <citation type="journal article" date="2016" name="Sci. Rep.">
        <title>The Dendrobium catenatum Lindl. genome sequence provides insights into polysaccharide synthase, floral development and adaptive evolution.</title>
        <authorList>
            <person name="Zhang G.Q."/>
            <person name="Xu Q."/>
            <person name="Bian C."/>
            <person name="Tsai W.C."/>
            <person name="Yeh C.M."/>
            <person name="Liu K.W."/>
            <person name="Yoshida K."/>
            <person name="Zhang L.S."/>
            <person name="Chang S.B."/>
            <person name="Chen F."/>
            <person name="Shi Y."/>
            <person name="Su Y.Y."/>
            <person name="Zhang Y.Q."/>
            <person name="Chen L.J."/>
            <person name="Yin Y."/>
            <person name="Lin M."/>
            <person name="Huang H."/>
            <person name="Deng H."/>
            <person name="Wang Z.W."/>
            <person name="Zhu S.L."/>
            <person name="Zhao X."/>
            <person name="Deng C."/>
            <person name="Niu S.C."/>
            <person name="Huang J."/>
            <person name="Wang M."/>
            <person name="Liu G.H."/>
            <person name="Yang H.J."/>
            <person name="Xiao X.J."/>
            <person name="Hsiao Y.Y."/>
            <person name="Wu W.L."/>
            <person name="Chen Y.Y."/>
            <person name="Mitsuda N."/>
            <person name="Ohme-Takagi M."/>
            <person name="Luo Y.B."/>
            <person name="Van de Peer Y."/>
            <person name="Liu Z.J."/>
        </authorList>
    </citation>
    <scope>NUCLEOTIDE SEQUENCE [LARGE SCALE GENOMIC DNA]</scope>
    <source>
        <tissue evidence="1">The whole plant</tissue>
    </source>
</reference>
<proteinExistence type="predicted"/>
<accession>A0A2I0VV35</accession>
<organism evidence="1 2">
    <name type="scientific">Dendrobium catenatum</name>
    <dbReference type="NCBI Taxonomy" id="906689"/>
    <lineage>
        <taxon>Eukaryota</taxon>
        <taxon>Viridiplantae</taxon>
        <taxon>Streptophyta</taxon>
        <taxon>Embryophyta</taxon>
        <taxon>Tracheophyta</taxon>
        <taxon>Spermatophyta</taxon>
        <taxon>Magnoliopsida</taxon>
        <taxon>Liliopsida</taxon>
        <taxon>Asparagales</taxon>
        <taxon>Orchidaceae</taxon>
        <taxon>Epidendroideae</taxon>
        <taxon>Malaxideae</taxon>
        <taxon>Dendrobiinae</taxon>
        <taxon>Dendrobium</taxon>
    </lineage>
</organism>
<sequence>MHSFGLHANVIITFSLAKLKENCSLASSNNFNTPSLIAKMEVLHPTLGCSKL</sequence>
<keyword evidence="2" id="KW-1185">Reference proteome</keyword>
<protein>
    <submittedName>
        <fullName evidence="1">Signal peptidase complex subunit 3</fullName>
    </submittedName>
</protein>
<name>A0A2I0VV35_9ASPA</name>
<dbReference type="Proteomes" id="UP000233837">
    <property type="component" value="Unassembled WGS sequence"/>
</dbReference>
<evidence type="ECO:0000313" key="2">
    <source>
        <dbReference type="Proteomes" id="UP000233837"/>
    </source>
</evidence>
<dbReference type="AlphaFoldDB" id="A0A2I0VV35"/>
<gene>
    <name evidence="1" type="ORF">MA16_Dca015996</name>
</gene>
<evidence type="ECO:0000313" key="1">
    <source>
        <dbReference type="EMBL" id="PKU67267.1"/>
    </source>
</evidence>